<evidence type="ECO:0000313" key="3">
    <source>
        <dbReference type="EMBL" id="CCE30688.1"/>
    </source>
</evidence>
<evidence type="ECO:0000313" key="4">
    <source>
        <dbReference type="Proteomes" id="UP000016801"/>
    </source>
</evidence>
<proteinExistence type="predicted"/>
<dbReference type="GO" id="GO:0004674">
    <property type="term" value="F:protein serine/threonine kinase activity"/>
    <property type="evidence" value="ECO:0007669"/>
    <property type="project" value="InterPro"/>
</dbReference>
<feature type="domain" description="Protein kinase" evidence="2">
    <location>
        <begin position="183"/>
        <end position="510"/>
    </location>
</feature>
<dbReference type="VEuPathDB" id="FungiDB:CPUR_04537"/>
<protein>
    <recommendedName>
        <fullName evidence="2">Protein kinase domain-containing protein</fullName>
    </recommendedName>
</protein>
<dbReference type="InterPro" id="IPR036397">
    <property type="entry name" value="RNaseH_sf"/>
</dbReference>
<dbReference type="GO" id="GO:0005524">
    <property type="term" value="F:ATP binding"/>
    <property type="evidence" value="ECO:0007669"/>
    <property type="project" value="InterPro"/>
</dbReference>
<reference evidence="3 4" key="1">
    <citation type="journal article" date="2013" name="PLoS Genet.">
        <title>Plant-symbiotic fungi as chemical engineers: Multi-genome analysis of the Clavicipitaceae reveals dynamics of alkaloid loci.</title>
        <authorList>
            <person name="Schardl C.L."/>
            <person name="Young C.A."/>
            <person name="Hesse U."/>
            <person name="Amyotte S.G."/>
            <person name="Andreeva K."/>
            <person name="Calie P.J."/>
            <person name="Fleetwood D.J."/>
            <person name="Haws D.C."/>
            <person name="Moore N."/>
            <person name="Oeser B."/>
            <person name="Panaccione D.G."/>
            <person name="Schweri K.K."/>
            <person name="Voisey C.R."/>
            <person name="Farman M.L."/>
            <person name="Jaromczyk J.W."/>
            <person name="Roe B.A."/>
            <person name="O'Sullivan D.M."/>
            <person name="Scott B."/>
            <person name="Tudzynski P."/>
            <person name="An Z."/>
            <person name="Arnaoudova E.G."/>
            <person name="Bullock C.T."/>
            <person name="Charlton N.D."/>
            <person name="Chen L."/>
            <person name="Cox M."/>
            <person name="Dinkins R.D."/>
            <person name="Florea S."/>
            <person name="Glenn A.E."/>
            <person name="Gordon A."/>
            <person name="Gueldener U."/>
            <person name="Harris D.R."/>
            <person name="Hollin W."/>
            <person name="Jaromczyk J."/>
            <person name="Johnson R.D."/>
            <person name="Khan A.K."/>
            <person name="Leistner E."/>
            <person name="Leuchtmann A."/>
            <person name="Li C."/>
            <person name="Liu J."/>
            <person name="Liu J."/>
            <person name="Liu M."/>
            <person name="Mace W."/>
            <person name="Machado C."/>
            <person name="Nagabhyru P."/>
            <person name="Pan J."/>
            <person name="Schmid J."/>
            <person name="Sugawara K."/>
            <person name="Steiner U."/>
            <person name="Takach J.E."/>
            <person name="Tanaka E."/>
            <person name="Webb J.S."/>
            <person name="Wilson E.V."/>
            <person name="Wiseman J.L."/>
            <person name="Yoshida R."/>
            <person name="Zeng Z."/>
        </authorList>
    </citation>
    <scope>NUCLEOTIDE SEQUENCE [LARGE SCALE GENOMIC DNA]</scope>
    <source>
        <strain evidence="3 4">20.1</strain>
    </source>
</reference>
<dbReference type="STRING" id="1111077.M1WAV6"/>
<keyword evidence="4" id="KW-1185">Reference proteome</keyword>
<gene>
    <name evidence="3" type="ORF">CPUR_04537</name>
</gene>
<dbReference type="InterPro" id="IPR045133">
    <property type="entry name" value="IRE1/2-like"/>
</dbReference>
<dbReference type="SUPFAM" id="SSF56112">
    <property type="entry name" value="Protein kinase-like (PK-like)"/>
    <property type="match status" value="1"/>
</dbReference>
<dbReference type="AlphaFoldDB" id="M1WAV6"/>
<dbReference type="PANTHER" id="PTHR13954">
    <property type="entry name" value="IRE1-RELATED"/>
    <property type="match status" value="1"/>
</dbReference>
<evidence type="ECO:0000256" key="1">
    <source>
        <dbReference type="SAM" id="MobiDB-lite"/>
    </source>
</evidence>
<dbReference type="Gene3D" id="1.10.510.10">
    <property type="entry name" value="Transferase(Phosphotransferase) domain 1"/>
    <property type="match status" value="1"/>
</dbReference>
<dbReference type="OrthoDB" id="4062651at2759"/>
<dbReference type="eggNOG" id="ENOG502RZ04">
    <property type="taxonomic scope" value="Eukaryota"/>
</dbReference>
<dbReference type="GO" id="GO:0004521">
    <property type="term" value="F:RNA endonuclease activity"/>
    <property type="evidence" value="ECO:0007669"/>
    <property type="project" value="InterPro"/>
</dbReference>
<dbReference type="PANTHER" id="PTHR13954:SF6">
    <property type="entry name" value="NON-SPECIFIC SERINE_THREONINE PROTEIN KINASE"/>
    <property type="match status" value="1"/>
</dbReference>
<dbReference type="GO" id="GO:0070059">
    <property type="term" value="P:intrinsic apoptotic signaling pathway in response to endoplasmic reticulum stress"/>
    <property type="evidence" value="ECO:0007669"/>
    <property type="project" value="TreeGrafter"/>
</dbReference>
<dbReference type="InterPro" id="IPR011009">
    <property type="entry name" value="Kinase-like_dom_sf"/>
</dbReference>
<dbReference type="Pfam" id="PF13358">
    <property type="entry name" value="DDE_3"/>
    <property type="match status" value="1"/>
</dbReference>
<dbReference type="Gene3D" id="3.30.420.10">
    <property type="entry name" value="Ribonuclease H-like superfamily/Ribonuclease H"/>
    <property type="match status" value="1"/>
</dbReference>
<feature type="region of interest" description="Disordered" evidence="1">
    <location>
        <begin position="395"/>
        <end position="472"/>
    </location>
</feature>
<dbReference type="InterPro" id="IPR000719">
    <property type="entry name" value="Prot_kinase_dom"/>
</dbReference>
<dbReference type="EMBL" id="CAGA01000024">
    <property type="protein sequence ID" value="CCE30688.1"/>
    <property type="molecule type" value="Genomic_DNA"/>
</dbReference>
<dbReference type="GO" id="GO:0051082">
    <property type="term" value="F:unfolded protein binding"/>
    <property type="evidence" value="ECO:0007669"/>
    <property type="project" value="TreeGrafter"/>
</dbReference>
<organism evidence="3 4">
    <name type="scientific">Claviceps purpurea (strain 20.1)</name>
    <name type="common">Ergot fungus</name>
    <name type="synonym">Sphacelia segetum</name>
    <dbReference type="NCBI Taxonomy" id="1111077"/>
    <lineage>
        <taxon>Eukaryota</taxon>
        <taxon>Fungi</taxon>
        <taxon>Dikarya</taxon>
        <taxon>Ascomycota</taxon>
        <taxon>Pezizomycotina</taxon>
        <taxon>Sordariomycetes</taxon>
        <taxon>Hypocreomycetidae</taxon>
        <taxon>Hypocreales</taxon>
        <taxon>Clavicipitaceae</taxon>
        <taxon>Claviceps</taxon>
    </lineage>
</organism>
<sequence length="510" mass="58035">MLDGDTIFIHENEQVHRARNVKKCLEDLGVTALAWPPYSPDLNHIENLWSYIKQQIFKRDPNMGHMKSSQAALDHQEKIAINVWGDMEIKLVNDLIDSMPRGLQAVINSPNICPNVLKEHRTSVAHFPNEYYIPIFALSFSKTTLSRAYYFGYIELCLGGAPFRMEVLHFDEMFVEKDGELEFGYTNVIIRGPDGDLYYADTEDRFLTSSEIDIDSLDKTSINTDGYSYVKGPDLSFYEYDPKETPVSDLILHEVEAYELLKRHPHPNIVEYRGCVVRDDRITGICLAKYKMTLSERMADSTPFDKDMFLDGIEHGIRHLHSLGIVHNDINPANIMLDELDRPIIIDFDAWQKNGQELGITKGTSGWMIEGSEYALFENDFFAFSKIQEYIYDPSSGKPLSRSTSSNSSQTTTSSTTSSGSTRDVSDAFEIIPESPVEGETRETAYHHHPATARRPRTQEYGGGKSRRNGNRNCRTSQRIYVYIAGFDVVVSTSEPIFSNLIVEIIQELR</sequence>
<feature type="compositionally biased region" description="Low complexity" evidence="1">
    <location>
        <begin position="401"/>
        <end position="422"/>
    </location>
</feature>
<accession>M1WAV6</accession>
<dbReference type="InterPro" id="IPR038717">
    <property type="entry name" value="Tc1-like_DDE_dom"/>
</dbReference>
<dbReference type="PROSITE" id="PS50011">
    <property type="entry name" value="PROTEIN_KINASE_DOM"/>
    <property type="match status" value="1"/>
</dbReference>
<dbReference type="GO" id="GO:0003676">
    <property type="term" value="F:nucleic acid binding"/>
    <property type="evidence" value="ECO:0007669"/>
    <property type="project" value="InterPro"/>
</dbReference>
<comment type="caution">
    <text evidence="3">The sequence shown here is derived from an EMBL/GenBank/DDBJ whole genome shotgun (WGS) entry which is preliminary data.</text>
</comment>
<dbReference type="Pfam" id="PF00069">
    <property type="entry name" value="Pkinase"/>
    <property type="match status" value="1"/>
</dbReference>
<name>M1WAV6_CLAP2</name>
<dbReference type="Proteomes" id="UP000016801">
    <property type="component" value="Unassembled WGS sequence"/>
</dbReference>
<dbReference type="GO" id="GO:0036498">
    <property type="term" value="P:IRE1-mediated unfolded protein response"/>
    <property type="evidence" value="ECO:0007669"/>
    <property type="project" value="TreeGrafter"/>
</dbReference>
<dbReference type="GO" id="GO:1990604">
    <property type="term" value="C:IRE1-TRAF2-ASK1 complex"/>
    <property type="evidence" value="ECO:0007669"/>
    <property type="project" value="TreeGrafter"/>
</dbReference>
<feature type="compositionally biased region" description="Basic residues" evidence="1">
    <location>
        <begin position="447"/>
        <end position="456"/>
    </location>
</feature>
<evidence type="ECO:0000259" key="2">
    <source>
        <dbReference type="PROSITE" id="PS50011"/>
    </source>
</evidence>
<dbReference type="HOGENOM" id="CLU_534191_0_0_1"/>